<dbReference type="GO" id="GO:0005886">
    <property type="term" value="C:plasma membrane"/>
    <property type="evidence" value="ECO:0007669"/>
    <property type="project" value="UniProtKB-SubCell"/>
</dbReference>
<dbReference type="PANTHER" id="PTHR24248:SF199">
    <property type="entry name" value="IP13425P-RELATED"/>
    <property type="match status" value="1"/>
</dbReference>
<dbReference type="GO" id="GO:0071880">
    <property type="term" value="P:adenylate cyclase-activating adrenergic receptor signaling pathway"/>
    <property type="evidence" value="ECO:0007669"/>
    <property type="project" value="TreeGrafter"/>
</dbReference>
<dbReference type="Proteomes" id="UP001153737">
    <property type="component" value="Chromosome 15"/>
</dbReference>
<evidence type="ECO:0000256" key="8">
    <source>
        <dbReference type="ARBA" id="ARBA00023157"/>
    </source>
</evidence>
<evidence type="ECO:0000256" key="6">
    <source>
        <dbReference type="ARBA" id="ARBA00023040"/>
    </source>
</evidence>
<keyword evidence="4 12" id="KW-0812">Transmembrane</keyword>
<dbReference type="PROSITE" id="PS50262">
    <property type="entry name" value="G_PROTEIN_RECEP_F1_2"/>
    <property type="match status" value="1"/>
</dbReference>
<evidence type="ECO:0000256" key="7">
    <source>
        <dbReference type="ARBA" id="ARBA00023136"/>
    </source>
</evidence>
<dbReference type="SUPFAM" id="SSF81321">
    <property type="entry name" value="Family A G protein-coupled receptor-like"/>
    <property type="match status" value="1"/>
</dbReference>
<keyword evidence="9" id="KW-0675">Receptor</keyword>
<dbReference type="OrthoDB" id="5956310at2759"/>
<feature type="chain" id="PRO_5040399247" description="G-protein coupled receptors family 1 profile domain-containing protein" evidence="13">
    <location>
        <begin position="17"/>
        <end position="175"/>
    </location>
</feature>
<dbReference type="AlphaFoldDB" id="A0A9N9SEV6"/>
<keyword evidence="13" id="KW-0732">Signal</keyword>
<protein>
    <recommendedName>
        <fullName evidence="14">G-protein coupled receptors family 1 profile domain-containing protein</fullName>
    </recommendedName>
</protein>
<accession>A0A9N9SEV6</accession>
<feature type="region of interest" description="Disordered" evidence="11">
    <location>
        <begin position="78"/>
        <end position="100"/>
    </location>
</feature>
<evidence type="ECO:0000313" key="15">
    <source>
        <dbReference type="EMBL" id="CAG9817041.1"/>
    </source>
</evidence>
<feature type="transmembrane region" description="Helical" evidence="12">
    <location>
        <begin position="44"/>
        <end position="68"/>
    </location>
</feature>
<evidence type="ECO:0000256" key="3">
    <source>
        <dbReference type="ARBA" id="ARBA00022475"/>
    </source>
</evidence>
<dbReference type="GO" id="GO:0004993">
    <property type="term" value="F:G protein-coupled serotonin receptor activity"/>
    <property type="evidence" value="ECO:0007669"/>
    <property type="project" value="UniProtKB-ARBA"/>
</dbReference>
<sequence length="175" mass="20032">MIVVVWSIALVVSLSPQIPQFKDPDYLHRIHVKKQCLVSQDVKYQIFATSSTFYVPLLVIFILYWKIFQTARKRIRRRKEGSSQIDKHPSGKGSHHRNGKVTKSLLAKRKFLNIKRYTEKKSSAADALVNSLVMMEGQSTTTTMEIVDEQEDCKDKEATTAFTISKQIVQGQNSE</sequence>
<feature type="signal peptide" evidence="13">
    <location>
        <begin position="1"/>
        <end position="16"/>
    </location>
</feature>
<evidence type="ECO:0000313" key="16">
    <source>
        <dbReference type="Proteomes" id="UP001153737"/>
    </source>
</evidence>
<evidence type="ECO:0000256" key="13">
    <source>
        <dbReference type="SAM" id="SignalP"/>
    </source>
</evidence>
<keyword evidence="5 12" id="KW-1133">Transmembrane helix</keyword>
<evidence type="ECO:0000256" key="10">
    <source>
        <dbReference type="ARBA" id="ARBA00023224"/>
    </source>
</evidence>
<feature type="domain" description="G-protein coupled receptors family 1 profile" evidence="14">
    <location>
        <begin position="1"/>
        <end position="107"/>
    </location>
</feature>
<dbReference type="Gene3D" id="1.20.1070.10">
    <property type="entry name" value="Rhodopsin 7-helix transmembrane proteins"/>
    <property type="match status" value="1"/>
</dbReference>
<evidence type="ECO:0000256" key="4">
    <source>
        <dbReference type="ARBA" id="ARBA00022692"/>
    </source>
</evidence>
<dbReference type="Pfam" id="PF00001">
    <property type="entry name" value="7tm_1"/>
    <property type="match status" value="1"/>
</dbReference>
<proteinExistence type="inferred from homology"/>
<keyword evidence="8" id="KW-1015">Disulfide bond</keyword>
<dbReference type="PANTHER" id="PTHR24248">
    <property type="entry name" value="ADRENERGIC RECEPTOR-RELATED G-PROTEIN COUPLED RECEPTOR"/>
    <property type="match status" value="1"/>
</dbReference>
<keyword evidence="16" id="KW-1185">Reference proteome</keyword>
<name>A0A9N9SEV6_PHACE</name>
<dbReference type="GO" id="GO:0043410">
    <property type="term" value="P:positive regulation of MAPK cascade"/>
    <property type="evidence" value="ECO:0007669"/>
    <property type="project" value="TreeGrafter"/>
</dbReference>
<dbReference type="InterPro" id="IPR000276">
    <property type="entry name" value="GPCR_Rhodpsn"/>
</dbReference>
<evidence type="ECO:0000256" key="2">
    <source>
        <dbReference type="ARBA" id="ARBA00010663"/>
    </source>
</evidence>
<dbReference type="InterPro" id="IPR017452">
    <property type="entry name" value="GPCR_Rhodpsn_7TM"/>
</dbReference>
<evidence type="ECO:0000259" key="14">
    <source>
        <dbReference type="PROSITE" id="PS50262"/>
    </source>
</evidence>
<comment type="subcellular location">
    <subcellularLocation>
        <location evidence="1">Cell membrane</location>
        <topology evidence="1">Multi-pass membrane protein</topology>
    </subcellularLocation>
</comment>
<evidence type="ECO:0000256" key="12">
    <source>
        <dbReference type="SAM" id="Phobius"/>
    </source>
</evidence>
<keyword evidence="6" id="KW-0297">G-protein coupled receptor</keyword>
<evidence type="ECO:0000256" key="11">
    <source>
        <dbReference type="SAM" id="MobiDB-lite"/>
    </source>
</evidence>
<comment type="similarity">
    <text evidence="2">Belongs to the G-protein coupled receptor 1 family.</text>
</comment>
<dbReference type="EMBL" id="OU896721">
    <property type="protein sequence ID" value="CAG9817041.1"/>
    <property type="molecule type" value="Genomic_DNA"/>
</dbReference>
<keyword evidence="7 12" id="KW-0472">Membrane</keyword>
<evidence type="ECO:0000256" key="5">
    <source>
        <dbReference type="ARBA" id="ARBA00022989"/>
    </source>
</evidence>
<organism evidence="15 16">
    <name type="scientific">Phaedon cochleariae</name>
    <name type="common">Mustard beetle</name>
    <dbReference type="NCBI Taxonomy" id="80249"/>
    <lineage>
        <taxon>Eukaryota</taxon>
        <taxon>Metazoa</taxon>
        <taxon>Ecdysozoa</taxon>
        <taxon>Arthropoda</taxon>
        <taxon>Hexapoda</taxon>
        <taxon>Insecta</taxon>
        <taxon>Pterygota</taxon>
        <taxon>Neoptera</taxon>
        <taxon>Endopterygota</taxon>
        <taxon>Coleoptera</taxon>
        <taxon>Polyphaga</taxon>
        <taxon>Cucujiformia</taxon>
        <taxon>Chrysomeloidea</taxon>
        <taxon>Chrysomelidae</taxon>
        <taxon>Chrysomelinae</taxon>
        <taxon>Chrysomelini</taxon>
        <taxon>Phaedon</taxon>
    </lineage>
</organism>
<evidence type="ECO:0000256" key="9">
    <source>
        <dbReference type="ARBA" id="ARBA00023170"/>
    </source>
</evidence>
<reference evidence="15" key="2">
    <citation type="submission" date="2022-10" db="EMBL/GenBank/DDBJ databases">
        <authorList>
            <consortium name="ENA_rothamsted_submissions"/>
            <consortium name="culmorum"/>
            <person name="King R."/>
        </authorList>
    </citation>
    <scope>NUCLEOTIDE SEQUENCE</scope>
</reference>
<reference evidence="15" key="1">
    <citation type="submission" date="2022-01" db="EMBL/GenBank/DDBJ databases">
        <authorList>
            <person name="King R."/>
        </authorList>
    </citation>
    <scope>NUCLEOTIDE SEQUENCE</scope>
</reference>
<keyword evidence="10" id="KW-0807">Transducer</keyword>
<keyword evidence="3" id="KW-1003">Cell membrane</keyword>
<evidence type="ECO:0000256" key="1">
    <source>
        <dbReference type="ARBA" id="ARBA00004651"/>
    </source>
</evidence>
<gene>
    <name evidence="15" type="ORF">PHAECO_LOCUS4825</name>
</gene>